<dbReference type="OrthoDB" id="357937at2"/>
<reference evidence="2" key="1">
    <citation type="submission" date="2015-01" db="EMBL/GenBank/DDBJ databases">
        <authorList>
            <person name="Manzoor Shahid"/>
            <person name="Zubair Saima"/>
        </authorList>
    </citation>
    <scope>NUCLEOTIDE SEQUENCE [LARGE SCALE GENOMIC DNA]</scope>
    <source>
        <strain evidence="2">V1</strain>
    </source>
</reference>
<dbReference type="Gene3D" id="3.30.70.1230">
    <property type="entry name" value="Nucleotide cyclase"/>
    <property type="match status" value="1"/>
</dbReference>
<dbReference type="InterPro" id="IPR029787">
    <property type="entry name" value="Nucleotide_cyclase"/>
</dbReference>
<dbReference type="AlphaFoldDB" id="A0A0B7GPI6"/>
<protein>
    <recommendedName>
        <fullName evidence="3">Guanylate cyclase domain-containing protein</fullName>
    </recommendedName>
</protein>
<evidence type="ECO:0000313" key="1">
    <source>
        <dbReference type="EMBL" id="CEM60358.1"/>
    </source>
</evidence>
<gene>
    <name evidence="1" type="ORF">TPHV1_10026</name>
</gene>
<dbReference type="RefSeq" id="WP_044634181.1">
    <property type="nucleotide sequence ID" value="NZ_CDNC01000001.1"/>
</dbReference>
<name>A0A0B7GPI6_TREPH</name>
<dbReference type="EMBL" id="CDNC01000001">
    <property type="protein sequence ID" value="CEM60358.1"/>
    <property type="molecule type" value="Genomic_DNA"/>
</dbReference>
<dbReference type="Proteomes" id="UP000042527">
    <property type="component" value="Unassembled WGS sequence"/>
</dbReference>
<proteinExistence type="predicted"/>
<sequence>MDSKEFNLLGLNLKEDGSVELDPTTLEGLKKMPIDIFDNVYLGEVKPDALILCIDIRGFSNFLCSHDEQTVFSLITSFTSNFLSCVNQFGYGCSYYKLLGDGALVIWDQTNEDSVAEALSVFTSYLHFAKEELFPPYSELGLAGALVQDLIYKYEISAETSLLKYRDYVGYGINLACRVQGLAEKDQLVVNKILADQNYFQTRISKDPALIKDLSRLKGLREEDRNAMYFYV</sequence>
<keyword evidence="2" id="KW-1185">Reference proteome</keyword>
<evidence type="ECO:0008006" key="3">
    <source>
        <dbReference type="Google" id="ProtNLM"/>
    </source>
</evidence>
<evidence type="ECO:0000313" key="2">
    <source>
        <dbReference type="Proteomes" id="UP000042527"/>
    </source>
</evidence>
<organism evidence="1 2">
    <name type="scientific">Treponema phagedenis</name>
    <dbReference type="NCBI Taxonomy" id="162"/>
    <lineage>
        <taxon>Bacteria</taxon>
        <taxon>Pseudomonadati</taxon>
        <taxon>Spirochaetota</taxon>
        <taxon>Spirochaetia</taxon>
        <taxon>Spirochaetales</taxon>
        <taxon>Treponemataceae</taxon>
        <taxon>Treponema</taxon>
    </lineage>
</organism>
<dbReference type="SUPFAM" id="SSF55073">
    <property type="entry name" value="Nucleotide cyclase"/>
    <property type="match status" value="1"/>
</dbReference>
<accession>A0A0B7GPI6</accession>